<evidence type="ECO:0000256" key="2">
    <source>
        <dbReference type="ARBA" id="ARBA00022679"/>
    </source>
</evidence>
<evidence type="ECO:0000313" key="6">
    <source>
        <dbReference type="EMBL" id="RBO89639.1"/>
    </source>
</evidence>
<evidence type="ECO:0000259" key="5">
    <source>
        <dbReference type="PROSITE" id="PS50405"/>
    </source>
</evidence>
<dbReference type="CDD" id="cd03047">
    <property type="entry name" value="GST_N_2"/>
    <property type="match status" value="1"/>
</dbReference>
<dbReference type="PROSITE" id="PS50404">
    <property type="entry name" value="GST_NTER"/>
    <property type="match status" value="1"/>
</dbReference>
<name>A0A366DJE7_9HYPH</name>
<proteinExistence type="inferred from homology"/>
<evidence type="ECO:0000256" key="3">
    <source>
        <dbReference type="RuleBase" id="RU003494"/>
    </source>
</evidence>
<dbReference type="PANTHER" id="PTHR44051:SF19">
    <property type="entry name" value="DISULFIDE-BOND OXIDOREDUCTASE YFCG"/>
    <property type="match status" value="1"/>
</dbReference>
<keyword evidence="2 6" id="KW-0808">Transferase</keyword>
<keyword evidence="7" id="KW-1185">Reference proteome</keyword>
<dbReference type="PANTHER" id="PTHR44051">
    <property type="entry name" value="GLUTATHIONE S-TRANSFERASE-RELATED"/>
    <property type="match status" value="1"/>
</dbReference>
<dbReference type="SFLD" id="SFLDG00358">
    <property type="entry name" value="Main_(cytGST)"/>
    <property type="match status" value="1"/>
</dbReference>
<feature type="domain" description="GST C-terminal" evidence="5">
    <location>
        <begin position="85"/>
        <end position="205"/>
    </location>
</feature>
<dbReference type="InterPro" id="IPR040079">
    <property type="entry name" value="Glutathione_S-Trfase"/>
</dbReference>
<dbReference type="AlphaFoldDB" id="A0A366DJE7"/>
<dbReference type="Gene3D" id="1.20.1050.10">
    <property type="match status" value="1"/>
</dbReference>
<organism evidence="6 7">
    <name type="scientific">Pseudochrobactrum asaccharolyticum</name>
    <dbReference type="NCBI Taxonomy" id="354351"/>
    <lineage>
        <taxon>Bacteria</taxon>
        <taxon>Pseudomonadati</taxon>
        <taxon>Pseudomonadota</taxon>
        <taxon>Alphaproteobacteria</taxon>
        <taxon>Hyphomicrobiales</taxon>
        <taxon>Brucellaceae</taxon>
        <taxon>Pseudochrobactrum</taxon>
    </lineage>
</organism>
<dbReference type="Gene3D" id="3.40.30.10">
    <property type="entry name" value="Glutaredoxin"/>
    <property type="match status" value="1"/>
</dbReference>
<evidence type="ECO:0000313" key="7">
    <source>
        <dbReference type="Proteomes" id="UP000252893"/>
    </source>
</evidence>
<dbReference type="InterPro" id="IPR004046">
    <property type="entry name" value="GST_C"/>
</dbReference>
<sequence>MKIWGRINSTNVRKVLWCAEELNLTYETIPAGGEFGLVNEAAYLAKNPNGRIPCLEDEGFVLWESNVIVRYLAEKYGLTPFIPSDIQSRYAAEKWMDWTSFSFGLPFRNLFWNLVRHTPEQRNENEVILGIKHCTPLMAMANAELKKTPYLSGNHLGIGDIPLGCIAYSWFSFPIERPSMPALEDWYERLKSRPAYQKGVMSPLT</sequence>
<accession>A0A366DJE7</accession>
<dbReference type="SUPFAM" id="SSF47616">
    <property type="entry name" value="GST C-terminal domain-like"/>
    <property type="match status" value="1"/>
</dbReference>
<dbReference type="InterPro" id="IPR036249">
    <property type="entry name" value="Thioredoxin-like_sf"/>
</dbReference>
<comment type="similarity">
    <text evidence="1 3">Belongs to the GST superfamily.</text>
</comment>
<feature type="domain" description="GST N-terminal" evidence="4">
    <location>
        <begin position="1"/>
        <end position="80"/>
    </location>
</feature>
<dbReference type="InterPro" id="IPR036282">
    <property type="entry name" value="Glutathione-S-Trfase_C_sf"/>
</dbReference>
<dbReference type="SFLD" id="SFLDS00019">
    <property type="entry name" value="Glutathione_Transferase_(cytos"/>
    <property type="match status" value="1"/>
</dbReference>
<dbReference type="SUPFAM" id="SSF52833">
    <property type="entry name" value="Thioredoxin-like"/>
    <property type="match status" value="1"/>
</dbReference>
<gene>
    <name evidence="6" type="ORF">DFR47_1156</name>
</gene>
<protein>
    <submittedName>
        <fullName evidence="6">Glutathione S-transferase</fullName>
    </submittedName>
</protein>
<evidence type="ECO:0000256" key="1">
    <source>
        <dbReference type="ARBA" id="ARBA00007409"/>
    </source>
</evidence>
<dbReference type="InterPro" id="IPR004045">
    <property type="entry name" value="Glutathione_S-Trfase_N"/>
</dbReference>
<dbReference type="Pfam" id="PF02798">
    <property type="entry name" value="GST_N"/>
    <property type="match status" value="1"/>
</dbReference>
<dbReference type="InterPro" id="IPR010987">
    <property type="entry name" value="Glutathione-S-Trfase_C-like"/>
</dbReference>
<dbReference type="EMBL" id="QNRH01000015">
    <property type="protein sequence ID" value="RBO89639.1"/>
    <property type="molecule type" value="Genomic_DNA"/>
</dbReference>
<dbReference type="Pfam" id="PF00043">
    <property type="entry name" value="GST_C"/>
    <property type="match status" value="1"/>
</dbReference>
<comment type="caution">
    <text evidence="6">The sequence shown here is derived from an EMBL/GenBank/DDBJ whole genome shotgun (WGS) entry which is preliminary data.</text>
</comment>
<dbReference type="SFLD" id="SFLDG01150">
    <property type="entry name" value="Main.1:_Beta-like"/>
    <property type="match status" value="1"/>
</dbReference>
<evidence type="ECO:0000259" key="4">
    <source>
        <dbReference type="PROSITE" id="PS50404"/>
    </source>
</evidence>
<dbReference type="PROSITE" id="PS50405">
    <property type="entry name" value="GST_CTER"/>
    <property type="match status" value="1"/>
</dbReference>
<reference evidence="6 7" key="1">
    <citation type="submission" date="2018-06" db="EMBL/GenBank/DDBJ databases">
        <title>Genomic Encyclopedia of Type Strains, Phase IV (KMG-IV): sequencing the most valuable type-strain genomes for metagenomic binning, comparative biology and taxonomic classification.</title>
        <authorList>
            <person name="Goeker M."/>
        </authorList>
    </citation>
    <scope>NUCLEOTIDE SEQUENCE [LARGE SCALE GENOMIC DNA]</scope>
    <source>
        <strain evidence="6 7">DSM 25619</strain>
    </source>
</reference>
<dbReference type="GO" id="GO:0016740">
    <property type="term" value="F:transferase activity"/>
    <property type="evidence" value="ECO:0007669"/>
    <property type="project" value="UniProtKB-KW"/>
</dbReference>
<dbReference type="FunFam" id="3.40.30.10:FF:000039">
    <property type="entry name" value="Glutathione S-transferase domain"/>
    <property type="match status" value="1"/>
</dbReference>
<dbReference type="Proteomes" id="UP000252893">
    <property type="component" value="Unassembled WGS sequence"/>
</dbReference>